<feature type="domain" description="Periplasmic binding protein" evidence="4">
    <location>
        <begin position="63"/>
        <end position="307"/>
    </location>
</feature>
<sequence length="347" mass="36910">MFVKTGRGITMLLVIVMTLAIGLIGCTSETAAPKETTTGAKAAAEVMAGFAGSPTDEYYMCTFYQGADYWKGVFIGFKQAGDALGVKTFYMGCDDGDAAKQVAVFEQIVAKKPKGIALSPTVADAFVEPINKAMEAGIAVSCFASDSPDSKRITWITSDDYRAGGEAADFCAKALGGKGKIGILERPAQNNHAARIDGFEARIKEKYPDMKVVARGQAEGDQTKAASLTSAMIQANPDLALMYCSAGMEGMGAGTAVKEAKTNAKVFCYDADPAVIDMVKDGTILACMHPNTVNQGFWSMMALMTYNKGIINPISDWKQAGRSPIFPMMNNGLDIVTKDNGDAFYVK</sequence>
<evidence type="ECO:0000256" key="1">
    <source>
        <dbReference type="ARBA" id="ARBA00004196"/>
    </source>
</evidence>
<evidence type="ECO:0000313" key="5">
    <source>
        <dbReference type="EMBL" id="RCX18023.1"/>
    </source>
</evidence>
<dbReference type="PANTHER" id="PTHR46847">
    <property type="entry name" value="D-ALLOSE-BINDING PERIPLASMIC PROTEIN-RELATED"/>
    <property type="match status" value="1"/>
</dbReference>
<name>A0A369B920_9FIRM</name>
<keyword evidence="6" id="KW-1185">Reference proteome</keyword>
<dbReference type="AlphaFoldDB" id="A0A369B920"/>
<dbReference type="SUPFAM" id="SSF53822">
    <property type="entry name" value="Periplasmic binding protein-like I"/>
    <property type="match status" value="1"/>
</dbReference>
<evidence type="ECO:0000256" key="3">
    <source>
        <dbReference type="ARBA" id="ARBA00022729"/>
    </source>
</evidence>
<dbReference type="InterPro" id="IPR028082">
    <property type="entry name" value="Peripla_BP_I"/>
</dbReference>
<dbReference type="PROSITE" id="PS51257">
    <property type="entry name" value="PROKAR_LIPOPROTEIN"/>
    <property type="match status" value="1"/>
</dbReference>
<comment type="caution">
    <text evidence="5">The sequence shown here is derived from an EMBL/GenBank/DDBJ whole genome shotgun (WGS) entry which is preliminary data.</text>
</comment>
<dbReference type="EMBL" id="QPJT01000006">
    <property type="protein sequence ID" value="RCX18023.1"/>
    <property type="molecule type" value="Genomic_DNA"/>
</dbReference>
<organism evidence="5 6">
    <name type="scientific">Anaerobacterium chartisolvens</name>
    <dbReference type="NCBI Taxonomy" id="1297424"/>
    <lineage>
        <taxon>Bacteria</taxon>
        <taxon>Bacillati</taxon>
        <taxon>Bacillota</taxon>
        <taxon>Clostridia</taxon>
        <taxon>Eubacteriales</taxon>
        <taxon>Oscillospiraceae</taxon>
        <taxon>Anaerobacterium</taxon>
    </lineage>
</organism>
<dbReference type="RefSeq" id="WP_114297163.1">
    <property type="nucleotide sequence ID" value="NZ_QPJT01000006.1"/>
</dbReference>
<dbReference type="OrthoDB" id="9769193at2"/>
<dbReference type="GO" id="GO:0030246">
    <property type="term" value="F:carbohydrate binding"/>
    <property type="evidence" value="ECO:0007669"/>
    <property type="project" value="UniProtKB-ARBA"/>
</dbReference>
<dbReference type="Proteomes" id="UP000253034">
    <property type="component" value="Unassembled WGS sequence"/>
</dbReference>
<evidence type="ECO:0000256" key="2">
    <source>
        <dbReference type="ARBA" id="ARBA00007639"/>
    </source>
</evidence>
<proteinExistence type="inferred from homology"/>
<dbReference type="InterPro" id="IPR025997">
    <property type="entry name" value="SBP_2_dom"/>
</dbReference>
<reference evidence="5 6" key="1">
    <citation type="submission" date="2018-07" db="EMBL/GenBank/DDBJ databases">
        <title>Genomic Encyclopedia of Type Strains, Phase IV (KMG-IV): sequencing the most valuable type-strain genomes for metagenomic binning, comparative biology and taxonomic classification.</title>
        <authorList>
            <person name="Goeker M."/>
        </authorList>
    </citation>
    <scope>NUCLEOTIDE SEQUENCE [LARGE SCALE GENOMIC DNA]</scope>
    <source>
        <strain evidence="5 6">DSM 27016</strain>
    </source>
</reference>
<gene>
    <name evidence="5" type="ORF">DFR58_106192</name>
</gene>
<accession>A0A369B920</accession>
<comment type="subcellular location">
    <subcellularLocation>
        <location evidence="1">Cell envelope</location>
    </subcellularLocation>
</comment>
<evidence type="ECO:0000259" key="4">
    <source>
        <dbReference type="Pfam" id="PF13407"/>
    </source>
</evidence>
<dbReference type="Pfam" id="PF13407">
    <property type="entry name" value="Peripla_BP_4"/>
    <property type="match status" value="1"/>
</dbReference>
<keyword evidence="3" id="KW-0732">Signal</keyword>
<dbReference type="PANTHER" id="PTHR46847:SF1">
    <property type="entry name" value="D-ALLOSE-BINDING PERIPLASMIC PROTEIN-RELATED"/>
    <property type="match status" value="1"/>
</dbReference>
<comment type="similarity">
    <text evidence="2">Belongs to the bacterial solute-binding protein 2 family.</text>
</comment>
<evidence type="ECO:0000313" key="6">
    <source>
        <dbReference type="Proteomes" id="UP000253034"/>
    </source>
</evidence>
<dbReference type="Gene3D" id="3.40.50.2300">
    <property type="match status" value="2"/>
</dbReference>
<protein>
    <submittedName>
        <fullName evidence="5">Monosaccharide ABC transporter substrate-binding protein (CUT2 family)</fullName>
    </submittedName>
</protein>
<dbReference type="GO" id="GO:0030313">
    <property type="term" value="C:cell envelope"/>
    <property type="evidence" value="ECO:0007669"/>
    <property type="project" value="UniProtKB-SubCell"/>
</dbReference>